<evidence type="ECO:0000313" key="2">
    <source>
        <dbReference type="Proteomes" id="UP001156905"/>
    </source>
</evidence>
<dbReference type="Proteomes" id="UP001156905">
    <property type="component" value="Unassembled WGS sequence"/>
</dbReference>
<organism evidence="1 2">
    <name type="scientific">Bradyrhizobium iriomotense</name>
    <dbReference type="NCBI Taxonomy" id="441950"/>
    <lineage>
        <taxon>Bacteria</taxon>
        <taxon>Pseudomonadati</taxon>
        <taxon>Pseudomonadota</taxon>
        <taxon>Alphaproteobacteria</taxon>
        <taxon>Hyphomicrobiales</taxon>
        <taxon>Nitrobacteraceae</taxon>
        <taxon>Bradyrhizobium</taxon>
    </lineage>
</organism>
<sequence length="119" mass="13249">MTPPLSGRRSPFRLSVSPWYKIASGLAGEQPNEVDKTGIGLRRDGYNRDLGRRLGDHAELLGCCSLDRAIAASLPLRGSLRDKNGKLLMKQVENASYINVMCRNWAVIREAERIRAGLR</sequence>
<reference evidence="2" key="1">
    <citation type="journal article" date="2019" name="Int. J. Syst. Evol. Microbiol.">
        <title>The Global Catalogue of Microorganisms (GCM) 10K type strain sequencing project: providing services to taxonomists for standard genome sequencing and annotation.</title>
        <authorList>
            <consortium name="The Broad Institute Genomics Platform"/>
            <consortium name="The Broad Institute Genome Sequencing Center for Infectious Disease"/>
            <person name="Wu L."/>
            <person name="Ma J."/>
        </authorList>
    </citation>
    <scope>NUCLEOTIDE SEQUENCE [LARGE SCALE GENOMIC DNA]</scope>
    <source>
        <strain evidence="2">NBRC 102520</strain>
    </source>
</reference>
<gene>
    <name evidence="1" type="ORF">GCM10007857_85800</name>
</gene>
<name>A0ABQ6BI02_9BRAD</name>
<accession>A0ABQ6BI02</accession>
<proteinExistence type="predicted"/>
<protein>
    <submittedName>
        <fullName evidence="1">Uncharacterized protein</fullName>
    </submittedName>
</protein>
<keyword evidence="2" id="KW-1185">Reference proteome</keyword>
<dbReference type="EMBL" id="BSOW01000056">
    <property type="protein sequence ID" value="GLR91862.1"/>
    <property type="molecule type" value="Genomic_DNA"/>
</dbReference>
<comment type="caution">
    <text evidence="1">The sequence shown here is derived from an EMBL/GenBank/DDBJ whole genome shotgun (WGS) entry which is preliminary data.</text>
</comment>
<evidence type="ECO:0000313" key="1">
    <source>
        <dbReference type="EMBL" id="GLR91862.1"/>
    </source>
</evidence>